<evidence type="ECO:0000313" key="3">
    <source>
        <dbReference type="Proteomes" id="UP000007319"/>
    </source>
</evidence>
<dbReference type="AlphaFoldDB" id="A0A9P1NSW9"/>
<dbReference type="EMBL" id="HE577332">
    <property type="protein sequence ID" value="CCD03931.1"/>
    <property type="molecule type" value="Genomic_DNA"/>
</dbReference>
<protein>
    <recommendedName>
        <fullName evidence="4">DNA2/NAM7 helicase helicase domain-containing protein</fullName>
    </recommendedName>
</protein>
<feature type="compositionally biased region" description="Low complexity" evidence="1">
    <location>
        <begin position="1065"/>
        <end position="1079"/>
    </location>
</feature>
<feature type="compositionally biased region" description="Gly residues" evidence="1">
    <location>
        <begin position="1172"/>
        <end position="1182"/>
    </location>
</feature>
<feature type="compositionally biased region" description="Basic residues" evidence="1">
    <location>
        <begin position="930"/>
        <end position="940"/>
    </location>
</feature>
<dbReference type="RefSeq" id="WP_014242726.1">
    <property type="nucleotide sequence ID" value="NC_016619.1"/>
</dbReference>
<feature type="compositionally biased region" description="Gly residues" evidence="1">
    <location>
        <begin position="1199"/>
        <end position="1209"/>
    </location>
</feature>
<geneLocation type="plasmid" evidence="2 3">
    <name>AZOBR_p5</name>
</geneLocation>
<gene>
    <name evidence="2" type="ORF">AZOBR_p50161</name>
</gene>
<dbReference type="Proteomes" id="UP000007319">
    <property type="component" value="Plasmid AZOBR_p5"/>
</dbReference>
<dbReference type="InterPro" id="IPR025103">
    <property type="entry name" value="DUF4011"/>
</dbReference>
<feature type="compositionally biased region" description="Basic residues" evidence="1">
    <location>
        <begin position="957"/>
        <end position="968"/>
    </location>
</feature>
<organism evidence="2 3">
    <name type="scientific">Azospirillum baldaniorum</name>
    <dbReference type="NCBI Taxonomy" id="1064539"/>
    <lineage>
        <taxon>Bacteria</taxon>
        <taxon>Pseudomonadati</taxon>
        <taxon>Pseudomonadota</taxon>
        <taxon>Alphaproteobacteria</taxon>
        <taxon>Rhodospirillales</taxon>
        <taxon>Azospirillaceae</taxon>
        <taxon>Azospirillum</taxon>
    </lineage>
</organism>
<dbReference type="Gene3D" id="3.10.620.30">
    <property type="match status" value="1"/>
</dbReference>
<accession>A0A9P1NSW9</accession>
<keyword evidence="2" id="KW-0614">Plasmid</keyword>
<proteinExistence type="predicted"/>
<feature type="compositionally biased region" description="Basic residues" evidence="1">
    <location>
        <begin position="1010"/>
        <end position="1019"/>
    </location>
</feature>
<evidence type="ECO:0008006" key="4">
    <source>
        <dbReference type="Google" id="ProtNLM"/>
    </source>
</evidence>
<dbReference type="KEGG" id="abs:AZOBR_p50161"/>
<evidence type="ECO:0000256" key="1">
    <source>
        <dbReference type="SAM" id="MobiDB-lite"/>
    </source>
</evidence>
<dbReference type="Pfam" id="PF13195">
    <property type="entry name" value="DUF4011"/>
    <property type="match status" value="1"/>
</dbReference>
<feature type="region of interest" description="Disordered" evidence="1">
    <location>
        <begin position="930"/>
        <end position="1186"/>
    </location>
</feature>
<feature type="compositionally biased region" description="Basic and acidic residues" evidence="1">
    <location>
        <begin position="1252"/>
        <end position="1263"/>
    </location>
</feature>
<dbReference type="InterPro" id="IPR027417">
    <property type="entry name" value="P-loop_NTPase"/>
</dbReference>
<name>A0A9P1NSW9_9PROT</name>
<keyword evidence="3" id="KW-1185">Reference proteome</keyword>
<feature type="compositionally biased region" description="Basic residues" evidence="1">
    <location>
        <begin position="1119"/>
        <end position="1131"/>
    </location>
</feature>
<dbReference type="Gene3D" id="3.40.50.300">
    <property type="entry name" value="P-loop containing nucleotide triphosphate hydrolases"/>
    <property type="match status" value="1"/>
</dbReference>
<dbReference type="SUPFAM" id="SSF52540">
    <property type="entry name" value="P-loop containing nucleoside triphosphate hydrolases"/>
    <property type="match status" value="1"/>
</dbReference>
<sequence>MESITAVNDAVDCKDTSDSGLAIDAVISPKISFATHQNAVPVLRDLRLVNLGGEALENVVAEIAADPPVFEPMQWRVDRIAAGGEARIAKRDLRLNAGLLLQLNEAVRATVTLRAAAEGGGAAGNAAERVLPVELLARNEWGGAAAMPELLAAFILPNDPAVSRLIKATSDVLRRGGRPDGVEGYQSKSRTRVHELASAVWSAVASLRLTYAEPPTSFEWQGQKVRSPSQILETGLGTCLDTALLFAAVLEQAGLYPVIVVTRGHAFAGVWLQPQEFATLLVDDAASLRKRVALQELVLFETTLATGGHPSPFSRAIAQANRQIDEEREGDFVMALDIRRARMQRLRPLALADVAPAAGTGAAAEEVDIGPVSDVLEAAPALPDFDLADPVDTATTAEGRLDRWQRKLLDLTTRNRLLNVKPGATTIRLLCPDPATLEDRLADGASFRIVAAPAMEGGAGRDTALHLQRTGEELDTAYARDAMERGEILSPLPTDKLDAQLIDLYRKAQLDLAEGGANTLFLAVGFLVWKKSGSDTRQYRAPLILLPVKLQRRSVRSGVRLSNHEDEPRFNLTLLQMLHQDFKLDIPELAGPLPVDQSGIDVPRIWTLVRRAVRDMPGFEVVEDVVLGAFSFAKYLMWKDLVDRTEALKRSPVVRHLLETPRDAYTSQTEPPHPTELDGLVTPEELFTPLPADSSQLAAVVGSARGCDFVLDGPPGTGKSQTIANMIAHNLALGRTVLFVAEKRAALDVVHRRLVAHGLGPFCLELHSNKASKQDVLGQLDAAWTTAEEPPTELWSRRAAELKLSRDRLNDLVRAIHRRHANGLTLYGAIGRVARDGAESALRLGWPRGTEHSETDLERLRDAVHKLNLHRATASPENRAAFGPVGGAEWSNAWQADLLAAAGALAAAAKALDEAPRAACRRDGHQLGWRHRRRNGRWRPARSGGGGHPGPGPGAGRRVHSGVRLHPGRRQDDRTGDVGVAARRRLSRRSGTAVPSAGPRHHQGPTPGGTRRRMGRGQRSHLAPVGAAEEGGGEAARPRRQRQSGDGFAPAAPIAGDAGRHRRIAAGAGASRLAGLGDRPGTPRPQAEGRRRVAVRRRRGGPEPGPAHRPARNPEAALHRRQRPARARWGHRSGDPALSRPPRGLRGCQGRVRAHRGDAGAHRRRRPAGRLSGHGGGHGGAGDPVERLDGVAARAALGGGAGAGRAGGGRGDRNRSPGRRGGRLRRRLRALVGGRRHRCRTAGARLQHHRASGRDRPLPRSGP</sequence>
<reference evidence="2 3" key="1">
    <citation type="journal article" date="2011" name="PLoS Genet.">
        <title>Azospirillum genomes reveal transition of bacteria from aquatic to terrestrial environments.</title>
        <authorList>
            <person name="Wisniewski-Dye F."/>
            <person name="Borziak K."/>
            <person name="Khalsa-Moyers G."/>
            <person name="Alexandre G."/>
            <person name="Sukharnikov L.O."/>
            <person name="Wuichet K."/>
            <person name="Hurst G.B."/>
            <person name="McDonald W.H."/>
            <person name="Robertson J.S."/>
            <person name="Barbe V."/>
            <person name="Calteau A."/>
            <person name="Rouy Z."/>
            <person name="Mangenot S."/>
            <person name="Prigent-Combaret C."/>
            <person name="Normand P."/>
            <person name="Boyer M."/>
            <person name="Siguier P."/>
            <person name="Dessaux Y."/>
            <person name="Elmerich C."/>
            <person name="Condemine G."/>
            <person name="Krishnen G."/>
            <person name="Kennedy I."/>
            <person name="Paterson A.H."/>
            <person name="Gonzalez V."/>
            <person name="Mavingui P."/>
            <person name="Zhulin I.B."/>
        </authorList>
    </citation>
    <scope>NUCLEOTIDE SEQUENCE [LARGE SCALE GENOMIC DNA]</scope>
    <source>
        <strain evidence="2 3">Sp245</strain>
    </source>
</reference>
<feature type="region of interest" description="Disordered" evidence="1">
    <location>
        <begin position="1199"/>
        <end position="1263"/>
    </location>
</feature>
<feature type="compositionally biased region" description="Gly residues" evidence="1">
    <location>
        <begin position="943"/>
        <end position="955"/>
    </location>
</feature>
<feature type="compositionally biased region" description="Basic residues" evidence="1">
    <location>
        <begin position="1216"/>
        <end position="1251"/>
    </location>
</feature>
<evidence type="ECO:0000313" key="2">
    <source>
        <dbReference type="EMBL" id="CCD03931.1"/>
    </source>
</evidence>